<evidence type="ECO:0000256" key="1">
    <source>
        <dbReference type="ARBA" id="ARBA00004651"/>
    </source>
</evidence>
<keyword evidence="13" id="KW-1185">Reference proteome</keyword>
<reference evidence="12 13" key="1">
    <citation type="submission" date="2019-04" db="EMBL/GenBank/DDBJ databases">
        <authorList>
            <person name="Poehlein A."/>
            <person name="Bengelsdorf F.R."/>
            <person name="Duerre P."/>
            <person name="Daniel R."/>
        </authorList>
    </citation>
    <scope>NUCLEOTIDE SEQUENCE [LARGE SCALE GENOMIC DNA]</scope>
    <source>
        <strain evidence="12 13">BS-1</strain>
    </source>
</reference>
<evidence type="ECO:0000313" key="13">
    <source>
        <dbReference type="Proteomes" id="UP000297714"/>
    </source>
</evidence>
<evidence type="ECO:0000313" key="12">
    <source>
        <dbReference type="EMBL" id="TGJ75808.1"/>
    </source>
</evidence>
<evidence type="ECO:0000256" key="9">
    <source>
        <dbReference type="ARBA" id="ARBA00024202"/>
    </source>
</evidence>
<dbReference type="Pfam" id="PF12911">
    <property type="entry name" value="OppC_N"/>
    <property type="match status" value="1"/>
</dbReference>
<protein>
    <submittedName>
        <fullName evidence="12">Oligopeptide transport system permease protein OppC</fullName>
    </submittedName>
</protein>
<evidence type="ECO:0000256" key="10">
    <source>
        <dbReference type="RuleBase" id="RU363032"/>
    </source>
</evidence>
<dbReference type="PROSITE" id="PS50928">
    <property type="entry name" value="ABC_TM1"/>
    <property type="match status" value="1"/>
</dbReference>
<dbReference type="Pfam" id="PF00528">
    <property type="entry name" value="BPD_transp_1"/>
    <property type="match status" value="1"/>
</dbReference>
<gene>
    <name evidence="12" type="primary">oppC_2</name>
    <name evidence="12" type="ORF">CAGA_20150</name>
</gene>
<feature type="transmembrane region" description="Helical" evidence="10">
    <location>
        <begin position="319"/>
        <end position="338"/>
    </location>
</feature>
<evidence type="ECO:0000256" key="8">
    <source>
        <dbReference type="ARBA" id="ARBA00023136"/>
    </source>
</evidence>
<dbReference type="InterPro" id="IPR035906">
    <property type="entry name" value="MetI-like_sf"/>
</dbReference>
<dbReference type="RefSeq" id="WP_407932273.1">
    <property type="nucleotide sequence ID" value="NZ_JAJUFJ010000009.1"/>
</dbReference>
<feature type="transmembrane region" description="Helical" evidence="10">
    <location>
        <begin position="169"/>
        <end position="189"/>
    </location>
</feature>
<evidence type="ECO:0000259" key="11">
    <source>
        <dbReference type="PROSITE" id="PS50928"/>
    </source>
</evidence>
<comment type="similarity">
    <text evidence="9">Belongs to the binding-protein-dependent transport system permease family. OppBC subfamily.</text>
</comment>
<feature type="transmembrane region" description="Helical" evidence="10">
    <location>
        <begin position="289"/>
        <end position="307"/>
    </location>
</feature>
<keyword evidence="8 10" id="KW-0472">Membrane</keyword>
<dbReference type="SUPFAM" id="SSF161098">
    <property type="entry name" value="MetI-like"/>
    <property type="match status" value="1"/>
</dbReference>
<evidence type="ECO:0000256" key="2">
    <source>
        <dbReference type="ARBA" id="ARBA00022448"/>
    </source>
</evidence>
<feature type="domain" description="ABC transmembrane type-1" evidence="11">
    <location>
        <begin position="130"/>
        <end position="339"/>
    </location>
</feature>
<dbReference type="InterPro" id="IPR050366">
    <property type="entry name" value="BP-dependent_transpt_permease"/>
</dbReference>
<dbReference type="PANTHER" id="PTHR43386:SF24">
    <property type="entry name" value="OLIGOPEPTIDE TRANSPORT SYSTEM PERMEASE PROTEIN AMID"/>
    <property type="match status" value="1"/>
</dbReference>
<dbReference type="PANTHER" id="PTHR43386">
    <property type="entry name" value="OLIGOPEPTIDE TRANSPORT SYSTEM PERMEASE PROTEIN APPC"/>
    <property type="match status" value="1"/>
</dbReference>
<organism evidence="12 13">
    <name type="scientific">Caproiciproducens galactitolivorans</name>
    <dbReference type="NCBI Taxonomy" id="642589"/>
    <lineage>
        <taxon>Bacteria</taxon>
        <taxon>Bacillati</taxon>
        <taxon>Bacillota</taxon>
        <taxon>Clostridia</taxon>
        <taxon>Eubacteriales</taxon>
        <taxon>Acutalibacteraceae</taxon>
        <taxon>Caproiciproducens</taxon>
    </lineage>
</organism>
<proteinExistence type="inferred from homology"/>
<evidence type="ECO:0000256" key="6">
    <source>
        <dbReference type="ARBA" id="ARBA00022927"/>
    </source>
</evidence>
<keyword evidence="2 10" id="KW-0813">Transport</keyword>
<comment type="subcellular location">
    <subcellularLocation>
        <location evidence="1 10">Cell membrane</location>
        <topology evidence="1 10">Multi-pass membrane protein</topology>
    </subcellularLocation>
</comment>
<dbReference type="GO" id="GO:0015031">
    <property type="term" value="P:protein transport"/>
    <property type="evidence" value="ECO:0007669"/>
    <property type="project" value="UniProtKB-KW"/>
</dbReference>
<feature type="transmembrane region" description="Helical" evidence="10">
    <location>
        <begin position="134"/>
        <end position="157"/>
    </location>
</feature>
<evidence type="ECO:0000256" key="4">
    <source>
        <dbReference type="ARBA" id="ARBA00022692"/>
    </source>
</evidence>
<evidence type="ECO:0000256" key="3">
    <source>
        <dbReference type="ARBA" id="ARBA00022475"/>
    </source>
</evidence>
<dbReference type="InterPro" id="IPR025966">
    <property type="entry name" value="OppC_N"/>
</dbReference>
<feature type="transmembrane region" description="Helical" evidence="10">
    <location>
        <begin position="53"/>
        <end position="75"/>
    </location>
</feature>
<evidence type="ECO:0000256" key="7">
    <source>
        <dbReference type="ARBA" id="ARBA00022989"/>
    </source>
</evidence>
<dbReference type="EMBL" id="SRMQ01000010">
    <property type="protein sequence ID" value="TGJ75808.1"/>
    <property type="molecule type" value="Genomic_DNA"/>
</dbReference>
<dbReference type="GO" id="GO:0055085">
    <property type="term" value="P:transmembrane transport"/>
    <property type="evidence" value="ECO:0007669"/>
    <property type="project" value="InterPro"/>
</dbReference>
<dbReference type="Proteomes" id="UP000297714">
    <property type="component" value="Unassembled WGS sequence"/>
</dbReference>
<accession>A0A4Z0Y7A0</accession>
<keyword evidence="7 10" id="KW-1133">Transmembrane helix</keyword>
<dbReference type="GO" id="GO:0005886">
    <property type="term" value="C:plasma membrane"/>
    <property type="evidence" value="ECO:0007669"/>
    <property type="project" value="UniProtKB-SubCell"/>
</dbReference>
<dbReference type="Gene3D" id="1.10.3720.10">
    <property type="entry name" value="MetI-like"/>
    <property type="match status" value="1"/>
</dbReference>
<evidence type="ECO:0000256" key="5">
    <source>
        <dbReference type="ARBA" id="ARBA00022856"/>
    </source>
</evidence>
<dbReference type="CDD" id="cd06261">
    <property type="entry name" value="TM_PBP2"/>
    <property type="match status" value="1"/>
</dbReference>
<feature type="transmembrane region" description="Helical" evidence="10">
    <location>
        <begin position="209"/>
        <end position="227"/>
    </location>
</feature>
<keyword evidence="5" id="KW-0571">Peptide transport</keyword>
<keyword evidence="6" id="KW-0653">Protein transport</keyword>
<keyword evidence="3" id="KW-1003">Cell membrane</keyword>
<sequence>MDNIKLKKNPFSLQLNTEDFLPASTDEKASLVVMRESTTYWKDAVRRLRKNKVAMVALGVIILVMIFAFIVPNFYPYRYDQQIRGSEDLRPMQYSTMELKSISQGKSVFPHIFGTDSFGRDIAIRVMIGARISLMVGLVASLLVLLIGSIYGAIAGYFGGKVDMVMMRIVDIIYSVPDMLIIILLQVTLKTPLTRLFDSNPAFAGLQKVGVGLISIFITFSLLYWVGMARIVRGQIMTLKEQEFVTAAKALGASNRQIIMKHLLPNCIGTLIVTTTLQIPSAIFTEAFLSYLGLGVAIPMASLGSLASDALGGISAYPYRLIVPSVAISLIILSFNLFGDGLRDAFDPKLKK</sequence>
<dbReference type="AlphaFoldDB" id="A0A4Z0Y7A0"/>
<dbReference type="InterPro" id="IPR000515">
    <property type="entry name" value="MetI-like"/>
</dbReference>
<keyword evidence="4 10" id="KW-0812">Transmembrane</keyword>
<name>A0A4Z0Y7A0_9FIRM</name>
<dbReference type="GO" id="GO:0015833">
    <property type="term" value="P:peptide transport"/>
    <property type="evidence" value="ECO:0007669"/>
    <property type="project" value="UniProtKB-KW"/>
</dbReference>
<comment type="caution">
    <text evidence="12">The sequence shown here is derived from an EMBL/GenBank/DDBJ whole genome shotgun (WGS) entry which is preliminary data.</text>
</comment>